<dbReference type="InterPro" id="IPR011004">
    <property type="entry name" value="Trimer_LpxA-like_sf"/>
</dbReference>
<dbReference type="EMBL" id="UINC01020042">
    <property type="protein sequence ID" value="SVA84557.1"/>
    <property type="molecule type" value="Genomic_DNA"/>
</dbReference>
<proteinExistence type="predicted"/>
<name>A0A381Z731_9ZZZZ</name>
<dbReference type="InterPro" id="IPR001451">
    <property type="entry name" value="Hexapep"/>
</dbReference>
<organism evidence="2">
    <name type="scientific">marine metagenome</name>
    <dbReference type="NCBI Taxonomy" id="408172"/>
    <lineage>
        <taxon>unclassified sequences</taxon>
        <taxon>metagenomes</taxon>
        <taxon>ecological metagenomes</taxon>
    </lineage>
</organism>
<dbReference type="AlphaFoldDB" id="A0A381Z731"/>
<evidence type="ECO:0000256" key="1">
    <source>
        <dbReference type="ARBA" id="ARBA00022679"/>
    </source>
</evidence>
<dbReference type="PANTHER" id="PTHR23416">
    <property type="entry name" value="SIALIC ACID SYNTHASE-RELATED"/>
    <property type="match status" value="1"/>
</dbReference>
<dbReference type="CDD" id="cd04647">
    <property type="entry name" value="LbH_MAT_like"/>
    <property type="match status" value="1"/>
</dbReference>
<sequence>MGAKHIEVFGKGINVGNYPTFVATSDSKIRLTTWNVGGYDGKIYAGDYCLFTPGVRIAAATEIKIGKGCMFANGSYVSDADWHGIYNRAEPVGATKPVVLEDNVWVGDRAVVGKGVTIGKNSIVGAGAIVVKDVESNVIVGGNPAKVIKELDPSEESFTRIDLFKDPQALEDLYDHLDRLDLGKNSFLNWLSSTIFRNKSH</sequence>
<gene>
    <name evidence="2" type="ORF">METZ01_LOCUS137411</name>
</gene>
<dbReference type="GO" id="GO:0016740">
    <property type="term" value="F:transferase activity"/>
    <property type="evidence" value="ECO:0007669"/>
    <property type="project" value="UniProtKB-KW"/>
</dbReference>
<dbReference type="Pfam" id="PF00132">
    <property type="entry name" value="Hexapep"/>
    <property type="match status" value="1"/>
</dbReference>
<keyword evidence="1" id="KW-0808">Transferase</keyword>
<evidence type="ECO:0000313" key="2">
    <source>
        <dbReference type="EMBL" id="SVA84557.1"/>
    </source>
</evidence>
<evidence type="ECO:0008006" key="3">
    <source>
        <dbReference type="Google" id="ProtNLM"/>
    </source>
</evidence>
<dbReference type="InterPro" id="IPR018357">
    <property type="entry name" value="Hexapep_transf_CS"/>
</dbReference>
<accession>A0A381Z731</accession>
<dbReference type="SUPFAM" id="SSF51161">
    <property type="entry name" value="Trimeric LpxA-like enzymes"/>
    <property type="match status" value="1"/>
</dbReference>
<protein>
    <recommendedName>
        <fullName evidence="3">Acetyltransferase</fullName>
    </recommendedName>
</protein>
<dbReference type="InterPro" id="IPR051159">
    <property type="entry name" value="Hexapeptide_acetyltransf"/>
</dbReference>
<reference evidence="2" key="1">
    <citation type="submission" date="2018-05" db="EMBL/GenBank/DDBJ databases">
        <authorList>
            <person name="Lanie J.A."/>
            <person name="Ng W.-L."/>
            <person name="Kazmierczak K.M."/>
            <person name="Andrzejewski T.M."/>
            <person name="Davidsen T.M."/>
            <person name="Wayne K.J."/>
            <person name="Tettelin H."/>
            <person name="Glass J.I."/>
            <person name="Rusch D."/>
            <person name="Podicherti R."/>
            <person name="Tsui H.-C.T."/>
            <person name="Winkler M.E."/>
        </authorList>
    </citation>
    <scope>NUCLEOTIDE SEQUENCE</scope>
</reference>
<dbReference type="PROSITE" id="PS00101">
    <property type="entry name" value="HEXAPEP_TRANSFERASES"/>
    <property type="match status" value="1"/>
</dbReference>
<dbReference type="Gene3D" id="2.160.10.10">
    <property type="entry name" value="Hexapeptide repeat proteins"/>
    <property type="match status" value="1"/>
</dbReference>